<protein>
    <submittedName>
        <fullName evidence="1">Uncharacterized protein</fullName>
    </submittedName>
</protein>
<dbReference type="Proteomes" id="UP001589647">
    <property type="component" value="Unassembled WGS sequence"/>
</dbReference>
<evidence type="ECO:0000313" key="2">
    <source>
        <dbReference type="Proteomes" id="UP001589647"/>
    </source>
</evidence>
<accession>A0ABV5IJJ6</accession>
<evidence type="ECO:0000313" key="1">
    <source>
        <dbReference type="EMBL" id="MFB9204709.1"/>
    </source>
</evidence>
<name>A0ABV5IJJ6_9ACTN</name>
<dbReference type="RefSeq" id="WP_229824461.1">
    <property type="nucleotide sequence ID" value="NZ_BMRC01000013.1"/>
</dbReference>
<reference evidence="1 2" key="1">
    <citation type="submission" date="2024-09" db="EMBL/GenBank/DDBJ databases">
        <authorList>
            <person name="Sun Q."/>
            <person name="Mori K."/>
        </authorList>
    </citation>
    <scope>NUCLEOTIDE SEQUENCE [LARGE SCALE GENOMIC DNA]</scope>
    <source>
        <strain evidence="1 2">CCM 3426</strain>
    </source>
</reference>
<dbReference type="EMBL" id="JBHMEI010000020">
    <property type="protein sequence ID" value="MFB9204709.1"/>
    <property type="molecule type" value="Genomic_DNA"/>
</dbReference>
<keyword evidence="2" id="KW-1185">Reference proteome</keyword>
<gene>
    <name evidence="1" type="ORF">ACFFV7_26190</name>
</gene>
<sequence>MRPDVRPFTPYGDDEAMLIQVTMRQVRGMPILGSPIDGIRIMALLPGHWHKDLTQAGGDIVIRMRVDEPVTSAQVRAEVTQTLANPEVDRWELVACHVLSQNSTAVREEDQ</sequence>
<comment type="caution">
    <text evidence="1">The sequence shown here is derived from an EMBL/GenBank/DDBJ whole genome shotgun (WGS) entry which is preliminary data.</text>
</comment>
<proteinExistence type="predicted"/>
<organism evidence="1 2">
    <name type="scientific">Nonomuraea spiralis</name>
    <dbReference type="NCBI Taxonomy" id="46182"/>
    <lineage>
        <taxon>Bacteria</taxon>
        <taxon>Bacillati</taxon>
        <taxon>Actinomycetota</taxon>
        <taxon>Actinomycetes</taxon>
        <taxon>Streptosporangiales</taxon>
        <taxon>Streptosporangiaceae</taxon>
        <taxon>Nonomuraea</taxon>
    </lineage>
</organism>